<accession>A0A6J3M5U2</accession>
<sequence length="719" mass="78174">MAISTAFSAIDSLSHIPECSHHKPQPFVGSEGSDIGSFIDDQYTALGASDYVPVRYDHTDRRSSNFDEVDNVQRLRQIQNSAHITLNTQTTVKPISKELFRKLVNDCQNRQPSPDSLLPNSVKLPHTGAEPDRTARVSSRHSKSQHHSTLPRRDDGQTDAPGPKMSPTLILRQREIKIRSKDGRLETVGRANLPLKRSASEGNAPINTRNAAAAGDARPRAESVTSQPEQRKTRLVKIRDKNGRETVSKVPWPRPSSSRTTTSGGRDVPKNEAPSAVIHPQMTSRPVGVLADSGGDHVSELVYDKPGASSKPDTLDAEPMLSGELSGKLSFHSGSRAASALPIAKSSHASKSSEAASGSRVDSKASSLTTRSTGTLRGQGGRMAGPPPTESEHGQDARSLSSKTTSSFRHFADDNPGVRQTVNKYDERKQSPGPAALFQTYMETQRVAGKGASSTVISRGSNTLSSRRSSAHPQLHPVIASEASFAKHHADSSHLPSERSTPPTSLASRHMPLYDEIQHLNAHTRDRPARAELHPLSISELSRSGSHHTHSPASHSTARPPRFESSGAAIRSELSANLSTSFRYENSTIFAGKGWISPHPESLSSSAPQSTIGLPFSPGATMTYKDWITIQEQGLAAEHLQHPSARVEALSSGSRSRRDRIDLTRNLYARRGADNKRTIPESWANRSQTDSSRDHIKPTVRDERVDGRTFSHIRPGFDN</sequence>
<feature type="compositionally biased region" description="Polar residues" evidence="1">
    <location>
        <begin position="494"/>
        <end position="507"/>
    </location>
</feature>
<feature type="compositionally biased region" description="Low complexity" evidence="1">
    <location>
        <begin position="366"/>
        <end position="376"/>
    </location>
</feature>
<protein>
    <submittedName>
        <fullName evidence="3">Uncharacterized protein</fullName>
    </submittedName>
</protein>
<feature type="compositionally biased region" description="Basic residues" evidence="1">
    <location>
        <begin position="138"/>
        <end position="150"/>
    </location>
</feature>
<evidence type="ECO:0000313" key="2">
    <source>
        <dbReference type="Proteomes" id="UP000504637"/>
    </source>
</evidence>
<feature type="compositionally biased region" description="Polar residues" evidence="1">
    <location>
        <begin position="452"/>
        <end position="472"/>
    </location>
</feature>
<reference evidence="3" key="1">
    <citation type="submission" date="2020-01" db="EMBL/GenBank/DDBJ databases">
        <authorList>
            <consortium name="DOE Joint Genome Institute"/>
            <person name="Haridas S."/>
            <person name="Albert R."/>
            <person name="Binder M."/>
            <person name="Bloem J."/>
            <person name="Labutti K."/>
            <person name="Salamov A."/>
            <person name="Andreopoulos B."/>
            <person name="Baker S.E."/>
            <person name="Barry K."/>
            <person name="Bills G."/>
            <person name="Bluhm B.H."/>
            <person name="Cannon C."/>
            <person name="Castanera R."/>
            <person name="Culley D.E."/>
            <person name="Daum C."/>
            <person name="Ezra D."/>
            <person name="Gonzalez J.B."/>
            <person name="Henrissat B."/>
            <person name="Kuo A."/>
            <person name="Liang C."/>
            <person name="Lipzen A."/>
            <person name="Lutzoni F."/>
            <person name="Magnuson J."/>
            <person name="Mondo S."/>
            <person name="Nolan M."/>
            <person name="Ohm R."/>
            <person name="Pangilinan J."/>
            <person name="Park H.-J."/>
            <person name="Ramirez L."/>
            <person name="Alfaro M."/>
            <person name="Sun H."/>
            <person name="Tritt A."/>
            <person name="Yoshinaga Y."/>
            <person name="Zwiers L.-H."/>
            <person name="Turgeon B.G."/>
            <person name="Goodwin S.B."/>
            <person name="Spatafora J.W."/>
            <person name="Crous P.W."/>
            <person name="Grigoriev I.V."/>
        </authorList>
    </citation>
    <scope>NUCLEOTIDE SEQUENCE</scope>
    <source>
        <strain evidence="3">CBS 342.82</strain>
    </source>
</reference>
<feature type="compositionally biased region" description="Basic and acidic residues" evidence="1">
    <location>
        <begin position="691"/>
        <end position="701"/>
    </location>
</feature>
<dbReference type="GeneID" id="54357521"/>
<feature type="region of interest" description="Disordered" evidence="1">
    <location>
        <begin position="678"/>
        <end position="701"/>
    </location>
</feature>
<feature type="region of interest" description="Disordered" evidence="1">
    <location>
        <begin position="107"/>
        <end position="293"/>
    </location>
</feature>
<reference evidence="3" key="2">
    <citation type="submission" date="2020-04" db="EMBL/GenBank/DDBJ databases">
        <authorList>
            <consortium name="NCBI Genome Project"/>
        </authorList>
    </citation>
    <scope>NUCLEOTIDE SEQUENCE</scope>
    <source>
        <strain evidence="3">CBS 342.82</strain>
    </source>
</reference>
<dbReference type="Proteomes" id="UP000504637">
    <property type="component" value="Unplaced"/>
</dbReference>
<dbReference type="AlphaFoldDB" id="A0A6J3M5U2"/>
<feature type="compositionally biased region" description="Polar residues" evidence="1">
    <location>
        <begin position="398"/>
        <end position="408"/>
    </location>
</feature>
<gene>
    <name evidence="3" type="ORF">K489DRAFT_219826</name>
</gene>
<dbReference type="RefSeq" id="XP_033459935.1">
    <property type="nucleotide sequence ID" value="XM_033599722.1"/>
</dbReference>
<keyword evidence="2" id="KW-1185">Reference proteome</keyword>
<name>A0A6J3M5U2_9PEZI</name>
<feature type="compositionally biased region" description="Low complexity" evidence="1">
    <location>
        <begin position="344"/>
        <end position="359"/>
    </location>
</feature>
<dbReference type="OrthoDB" id="3899138at2759"/>
<feature type="region of interest" description="Disordered" evidence="1">
    <location>
        <begin position="342"/>
        <end position="434"/>
    </location>
</feature>
<evidence type="ECO:0000313" key="3">
    <source>
        <dbReference type="RefSeq" id="XP_033459935.1"/>
    </source>
</evidence>
<proteinExistence type="predicted"/>
<feature type="compositionally biased region" description="Basic and acidic residues" evidence="1">
    <location>
        <begin position="229"/>
        <end position="247"/>
    </location>
</feature>
<feature type="region of interest" description="Disordered" evidence="1">
    <location>
        <begin position="449"/>
        <end position="507"/>
    </location>
</feature>
<evidence type="ECO:0000256" key="1">
    <source>
        <dbReference type="SAM" id="MobiDB-lite"/>
    </source>
</evidence>
<feature type="region of interest" description="Disordered" evidence="1">
    <location>
        <begin position="542"/>
        <end position="563"/>
    </location>
</feature>
<feature type="compositionally biased region" description="Low complexity" evidence="1">
    <location>
        <begin position="255"/>
        <end position="266"/>
    </location>
</feature>
<reference evidence="3" key="3">
    <citation type="submission" date="2025-08" db="UniProtKB">
        <authorList>
            <consortium name="RefSeq"/>
        </authorList>
    </citation>
    <scope>IDENTIFICATION</scope>
    <source>
        <strain evidence="3">CBS 342.82</strain>
    </source>
</reference>
<organism evidence="3">
    <name type="scientific">Dissoconium aciculare CBS 342.82</name>
    <dbReference type="NCBI Taxonomy" id="1314786"/>
    <lineage>
        <taxon>Eukaryota</taxon>
        <taxon>Fungi</taxon>
        <taxon>Dikarya</taxon>
        <taxon>Ascomycota</taxon>
        <taxon>Pezizomycotina</taxon>
        <taxon>Dothideomycetes</taxon>
        <taxon>Dothideomycetidae</taxon>
        <taxon>Mycosphaerellales</taxon>
        <taxon>Dissoconiaceae</taxon>
        <taxon>Dissoconium</taxon>
    </lineage>
</organism>
<feature type="compositionally biased region" description="Basic and acidic residues" evidence="1">
    <location>
        <begin position="172"/>
        <end position="187"/>
    </location>
</feature>